<sequence length="56" mass="5848">MSATIASQLMTDVRVGGASVVVDMVPVQAGERVMDEHPAKQGGTSEHRHVSDITSA</sequence>
<feature type="region of interest" description="Disordered" evidence="1">
    <location>
        <begin position="32"/>
        <end position="56"/>
    </location>
</feature>
<organism evidence="2 3">
    <name type="scientific">Nonomuraea soli</name>
    <dbReference type="NCBI Taxonomy" id="1032476"/>
    <lineage>
        <taxon>Bacteria</taxon>
        <taxon>Bacillati</taxon>
        <taxon>Actinomycetota</taxon>
        <taxon>Actinomycetes</taxon>
        <taxon>Streptosporangiales</taxon>
        <taxon>Streptosporangiaceae</taxon>
        <taxon>Nonomuraea</taxon>
    </lineage>
</organism>
<protein>
    <submittedName>
        <fullName evidence="2">Uncharacterized protein</fullName>
    </submittedName>
</protein>
<dbReference type="EMBL" id="JACDUR010000007">
    <property type="protein sequence ID" value="MBA2895489.1"/>
    <property type="molecule type" value="Genomic_DNA"/>
</dbReference>
<dbReference type="RefSeq" id="WP_181614667.1">
    <property type="nucleotide sequence ID" value="NZ_BAABAM010000009.1"/>
</dbReference>
<evidence type="ECO:0000256" key="1">
    <source>
        <dbReference type="SAM" id="MobiDB-lite"/>
    </source>
</evidence>
<keyword evidence="3" id="KW-1185">Reference proteome</keyword>
<reference evidence="2 3" key="1">
    <citation type="submission" date="2020-07" db="EMBL/GenBank/DDBJ databases">
        <title>Genomic Encyclopedia of Type Strains, Phase IV (KMG-IV): sequencing the most valuable type-strain genomes for metagenomic binning, comparative biology and taxonomic classification.</title>
        <authorList>
            <person name="Goeker M."/>
        </authorList>
    </citation>
    <scope>NUCLEOTIDE SEQUENCE [LARGE SCALE GENOMIC DNA]</scope>
    <source>
        <strain evidence="2 3">DSM 45533</strain>
    </source>
</reference>
<gene>
    <name evidence="2" type="ORF">HNR30_006875</name>
</gene>
<evidence type="ECO:0000313" key="2">
    <source>
        <dbReference type="EMBL" id="MBA2895489.1"/>
    </source>
</evidence>
<name>A0A7W0CQH3_9ACTN</name>
<dbReference type="Proteomes" id="UP000530928">
    <property type="component" value="Unassembled WGS sequence"/>
</dbReference>
<proteinExistence type="predicted"/>
<accession>A0A7W0CQH3</accession>
<evidence type="ECO:0000313" key="3">
    <source>
        <dbReference type="Proteomes" id="UP000530928"/>
    </source>
</evidence>
<comment type="caution">
    <text evidence="2">The sequence shown here is derived from an EMBL/GenBank/DDBJ whole genome shotgun (WGS) entry which is preliminary data.</text>
</comment>
<dbReference type="AlphaFoldDB" id="A0A7W0CQH3"/>